<evidence type="ECO:0000313" key="11">
    <source>
        <dbReference type="Proteomes" id="UP001464891"/>
    </source>
</evidence>
<evidence type="ECO:0000256" key="6">
    <source>
        <dbReference type="ARBA" id="ARBA00023239"/>
    </source>
</evidence>
<sequence length="527" mass="58174">MGVDTGYGETTPQATRKGVMHREAANSFERSTRQFFSNGIQFLLQLLNRKTVLILTLLFIAGVSGALWNMSRLSSSLIKSQALQSAALYAQAIEEARTLYSSEAVRRVAGVPGITVTYDYTNTPGAIPVPATYLIELSHHLSDKNPGMSVRLYSDYPFPSRKAEGGPKDEFEREALRYLTQHPEQPFYRIETFQGRPALRYAQADIMQASCVSCHNNDPNSPKRDWRVGDVRGALEITRPLDTFMAQTNAGLRGTFLMLTTLSLLALSGIALVIGRLRQTSKELELRVIERTAQLQSANQELAIEQGKSERLLLNILPPPIAQKLKDGQSNIADGFASATILFADLVNFTQLAEQVPPEALVAMLNEIFSAFDRLSEQYDLEKIKTIGDAYMVVGGLPTLRPDHPQAIAEMALAMREEIHKFNSRYHQNCSLRIGINTGPVVAGVIGTKKFIYDLWGDTVNVASRMESHGLPGEIQVTAATYECLRDDYSFEPRGSIEVKGKGAITAYLLTGRKSHANLYLTPASVA</sequence>
<dbReference type="InterPro" id="IPR021796">
    <property type="entry name" value="Tll0287-like_dom"/>
</dbReference>
<dbReference type="InterPro" id="IPR018297">
    <property type="entry name" value="A/G_cyclase_CS"/>
</dbReference>
<dbReference type="InterPro" id="IPR050401">
    <property type="entry name" value="Cyclic_nucleotide_synthase"/>
</dbReference>
<dbReference type="PANTHER" id="PTHR11920">
    <property type="entry name" value="GUANYLYL CYCLASE"/>
    <property type="match status" value="1"/>
</dbReference>
<evidence type="ECO:0000256" key="1">
    <source>
        <dbReference type="ARBA" id="ARBA00004370"/>
    </source>
</evidence>
<dbReference type="PROSITE" id="PS00452">
    <property type="entry name" value="GUANYLATE_CYCLASE_1"/>
    <property type="match status" value="1"/>
</dbReference>
<dbReference type="CDD" id="cd07302">
    <property type="entry name" value="CHD"/>
    <property type="match status" value="1"/>
</dbReference>
<organism evidence="10 11">
    <name type="scientific">Trichocoleus desertorum GB2-A4</name>
    <dbReference type="NCBI Taxonomy" id="2933944"/>
    <lineage>
        <taxon>Bacteria</taxon>
        <taxon>Bacillati</taxon>
        <taxon>Cyanobacteriota</taxon>
        <taxon>Cyanophyceae</taxon>
        <taxon>Leptolyngbyales</taxon>
        <taxon>Trichocoleusaceae</taxon>
        <taxon>Trichocoleus</taxon>
    </lineage>
</organism>
<dbReference type="SMART" id="SM00044">
    <property type="entry name" value="CYCc"/>
    <property type="match status" value="1"/>
</dbReference>
<gene>
    <name evidence="10" type="ORF">NC998_15655</name>
</gene>
<dbReference type="InterPro" id="IPR001054">
    <property type="entry name" value="A/G_cyclase"/>
</dbReference>
<keyword evidence="6 7" id="KW-0456">Lyase</keyword>
<dbReference type="EMBL" id="JAMPKM010000009">
    <property type="protein sequence ID" value="MEP0818534.1"/>
    <property type="molecule type" value="Genomic_DNA"/>
</dbReference>
<evidence type="ECO:0000256" key="3">
    <source>
        <dbReference type="ARBA" id="ARBA00022741"/>
    </source>
</evidence>
<keyword evidence="5 8" id="KW-0472">Membrane</keyword>
<comment type="caution">
    <text evidence="10">The sequence shown here is derived from an EMBL/GenBank/DDBJ whole genome shotgun (WGS) entry which is preliminary data.</text>
</comment>
<feature type="transmembrane region" description="Helical" evidence="8">
    <location>
        <begin position="255"/>
        <end position="277"/>
    </location>
</feature>
<keyword evidence="11" id="KW-1185">Reference proteome</keyword>
<keyword evidence="2 8" id="KW-0812">Transmembrane</keyword>
<dbReference type="Pfam" id="PF11845">
    <property type="entry name" value="Tll0287-like"/>
    <property type="match status" value="1"/>
</dbReference>
<dbReference type="PANTHER" id="PTHR11920:SF335">
    <property type="entry name" value="GUANYLATE CYCLASE"/>
    <property type="match status" value="1"/>
</dbReference>
<evidence type="ECO:0000256" key="7">
    <source>
        <dbReference type="RuleBase" id="RU000405"/>
    </source>
</evidence>
<evidence type="ECO:0000256" key="4">
    <source>
        <dbReference type="ARBA" id="ARBA00022989"/>
    </source>
</evidence>
<keyword evidence="3" id="KW-0547">Nucleotide-binding</keyword>
<dbReference type="PROSITE" id="PS50125">
    <property type="entry name" value="GUANYLATE_CYCLASE_2"/>
    <property type="match status" value="1"/>
</dbReference>
<accession>A0ABV0J9S1</accession>
<feature type="transmembrane region" description="Helical" evidence="8">
    <location>
        <begin position="52"/>
        <end position="70"/>
    </location>
</feature>
<comment type="subcellular location">
    <subcellularLocation>
        <location evidence="1">Membrane</location>
    </subcellularLocation>
</comment>
<evidence type="ECO:0000259" key="9">
    <source>
        <dbReference type="PROSITE" id="PS50125"/>
    </source>
</evidence>
<comment type="similarity">
    <text evidence="7">Belongs to the adenylyl cyclase class-4/guanylyl cyclase family.</text>
</comment>
<evidence type="ECO:0000256" key="2">
    <source>
        <dbReference type="ARBA" id="ARBA00022692"/>
    </source>
</evidence>
<reference evidence="10 11" key="1">
    <citation type="submission" date="2022-04" db="EMBL/GenBank/DDBJ databases">
        <title>Positive selection, recombination, and allopatry shape intraspecific diversity of widespread and dominant cyanobacteria.</title>
        <authorList>
            <person name="Wei J."/>
            <person name="Shu W."/>
            <person name="Hu C."/>
        </authorList>
    </citation>
    <scope>NUCLEOTIDE SEQUENCE [LARGE SCALE GENOMIC DNA]</scope>
    <source>
        <strain evidence="10 11">GB2-A4</strain>
    </source>
</reference>
<feature type="domain" description="Guanylate cyclase" evidence="9">
    <location>
        <begin position="340"/>
        <end position="467"/>
    </location>
</feature>
<dbReference type="Proteomes" id="UP001464891">
    <property type="component" value="Unassembled WGS sequence"/>
</dbReference>
<dbReference type="InterPro" id="IPR029787">
    <property type="entry name" value="Nucleotide_cyclase"/>
</dbReference>
<evidence type="ECO:0000313" key="10">
    <source>
        <dbReference type="EMBL" id="MEP0818534.1"/>
    </source>
</evidence>
<dbReference type="Gene3D" id="3.30.70.1230">
    <property type="entry name" value="Nucleotide cyclase"/>
    <property type="match status" value="1"/>
</dbReference>
<proteinExistence type="inferred from homology"/>
<dbReference type="SUPFAM" id="SSF55073">
    <property type="entry name" value="Nucleotide cyclase"/>
    <property type="match status" value="1"/>
</dbReference>
<dbReference type="Pfam" id="PF00211">
    <property type="entry name" value="Guanylate_cyc"/>
    <property type="match status" value="1"/>
</dbReference>
<protein>
    <submittedName>
        <fullName evidence="10">DUF3365 domain-containing protein</fullName>
    </submittedName>
</protein>
<keyword evidence="4 8" id="KW-1133">Transmembrane helix</keyword>
<name>A0ABV0J9S1_9CYAN</name>
<evidence type="ECO:0000256" key="8">
    <source>
        <dbReference type="SAM" id="Phobius"/>
    </source>
</evidence>
<evidence type="ECO:0000256" key="5">
    <source>
        <dbReference type="ARBA" id="ARBA00023136"/>
    </source>
</evidence>